<evidence type="ECO:0000313" key="9">
    <source>
        <dbReference type="EMBL" id="SUZ83000.1"/>
    </source>
</evidence>
<dbReference type="AlphaFoldDB" id="A0A381QV27"/>
<dbReference type="Gene3D" id="1.10.10.10">
    <property type="entry name" value="Winged helix-like DNA-binding domain superfamily/Winged helix DNA-binding domain"/>
    <property type="match status" value="1"/>
</dbReference>
<dbReference type="GO" id="GO:0005737">
    <property type="term" value="C:cytoplasm"/>
    <property type="evidence" value="ECO:0007669"/>
    <property type="project" value="UniProtKB-SubCell"/>
</dbReference>
<evidence type="ECO:0000256" key="5">
    <source>
        <dbReference type="ARBA" id="ARBA00023015"/>
    </source>
</evidence>
<dbReference type="GO" id="GO:0046914">
    <property type="term" value="F:transition metal ion binding"/>
    <property type="evidence" value="ECO:0007669"/>
    <property type="project" value="InterPro"/>
</dbReference>
<comment type="subunit">
    <text evidence="3">Homodimer.</text>
</comment>
<dbReference type="PROSITE" id="PS50944">
    <property type="entry name" value="HTH_DTXR"/>
    <property type="match status" value="1"/>
</dbReference>
<dbReference type="InterPro" id="IPR001367">
    <property type="entry name" value="Fe_dep_repressor"/>
</dbReference>
<name>A0A381QV27_9ZZZZ</name>
<dbReference type="InterPro" id="IPR036421">
    <property type="entry name" value="Fe_dep_repressor_sf"/>
</dbReference>
<dbReference type="SUPFAM" id="SSF50037">
    <property type="entry name" value="C-terminal domain of transcriptional repressors"/>
    <property type="match status" value="1"/>
</dbReference>
<dbReference type="SUPFAM" id="SSF47979">
    <property type="entry name" value="Iron-dependent repressor protein, dimerization domain"/>
    <property type="match status" value="1"/>
</dbReference>
<dbReference type="GO" id="GO:0003677">
    <property type="term" value="F:DNA binding"/>
    <property type="evidence" value="ECO:0007669"/>
    <property type="project" value="UniProtKB-KW"/>
</dbReference>
<gene>
    <name evidence="9" type="ORF">METZ01_LOCUS35854</name>
</gene>
<dbReference type="Gene3D" id="2.30.30.90">
    <property type="match status" value="1"/>
</dbReference>
<proteinExistence type="inferred from homology"/>
<protein>
    <recommendedName>
        <fullName evidence="8">HTH dtxR-type domain-containing protein</fullName>
    </recommendedName>
</protein>
<keyword evidence="6" id="KW-0238">DNA-binding</keyword>
<dbReference type="GO" id="GO:0045892">
    <property type="term" value="P:negative regulation of DNA-templated transcription"/>
    <property type="evidence" value="ECO:0007669"/>
    <property type="project" value="TreeGrafter"/>
</dbReference>
<evidence type="ECO:0000256" key="7">
    <source>
        <dbReference type="ARBA" id="ARBA00023163"/>
    </source>
</evidence>
<dbReference type="EMBL" id="UINC01001531">
    <property type="protein sequence ID" value="SUZ83000.1"/>
    <property type="molecule type" value="Genomic_DNA"/>
</dbReference>
<dbReference type="InterPro" id="IPR038157">
    <property type="entry name" value="FeoA_core_dom"/>
</dbReference>
<feature type="domain" description="HTH dtxR-type" evidence="8">
    <location>
        <begin position="1"/>
        <end position="65"/>
    </location>
</feature>
<keyword evidence="7" id="KW-0804">Transcription</keyword>
<dbReference type="SMART" id="SM00529">
    <property type="entry name" value="HTH_DTXR"/>
    <property type="match status" value="1"/>
</dbReference>
<dbReference type="SUPFAM" id="SSF46785">
    <property type="entry name" value="Winged helix' DNA-binding domain"/>
    <property type="match status" value="1"/>
</dbReference>
<dbReference type="InterPro" id="IPR008988">
    <property type="entry name" value="Transcriptional_repressor_C"/>
</dbReference>
<evidence type="ECO:0000256" key="1">
    <source>
        <dbReference type="ARBA" id="ARBA00004496"/>
    </source>
</evidence>
<dbReference type="InterPro" id="IPR022689">
    <property type="entry name" value="Iron_dep_repressor"/>
</dbReference>
<evidence type="ECO:0000256" key="4">
    <source>
        <dbReference type="ARBA" id="ARBA00023004"/>
    </source>
</evidence>
<organism evidence="9">
    <name type="scientific">marine metagenome</name>
    <dbReference type="NCBI Taxonomy" id="408172"/>
    <lineage>
        <taxon>unclassified sequences</taxon>
        <taxon>metagenomes</taxon>
        <taxon>ecological metagenomes</taxon>
    </lineage>
</organism>
<dbReference type="InterPro" id="IPR022687">
    <property type="entry name" value="HTH_DTXR"/>
</dbReference>
<evidence type="ECO:0000259" key="8">
    <source>
        <dbReference type="PROSITE" id="PS50944"/>
    </source>
</evidence>
<dbReference type="PANTHER" id="PTHR33238">
    <property type="entry name" value="IRON (METAL) DEPENDENT REPRESSOR, DTXR FAMILY"/>
    <property type="match status" value="1"/>
</dbReference>
<dbReference type="GO" id="GO:0046983">
    <property type="term" value="F:protein dimerization activity"/>
    <property type="evidence" value="ECO:0007669"/>
    <property type="project" value="InterPro"/>
</dbReference>
<sequence>MSEHSQVIEEYLLLLYKLDRSGEKAKAVTLATRLETSPPTVHATISRMQRDGLVNVKKSKELSLTKEGQRVAEDIAYRHNLSEYFLCNTLGIPWYEVHQHAHRLEHAMTPVVVEKLAEFLNNPQFCPHGTPMPGTAMPKNTITLMETEPGMMVEVAMIGEVLEDSVDLMKILHEHCIMPGNQHKVVEKTEVMRSILLESKEGPSTLPFHVAENIFVIQVPLD</sequence>
<dbReference type="InterPro" id="IPR036388">
    <property type="entry name" value="WH-like_DNA-bd_sf"/>
</dbReference>
<dbReference type="GO" id="GO:0003700">
    <property type="term" value="F:DNA-binding transcription factor activity"/>
    <property type="evidence" value="ECO:0007669"/>
    <property type="project" value="InterPro"/>
</dbReference>
<dbReference type="InterPro" id="IPR050536">
    <property type="entry name" value="DtxR_MntR_Metal-Reg"/>
</dbReference>
<evidence type="ECO:0000256" key="3">
    <source>
        <dbReference type="ARBA" id="ARBA00011738"/>
    </source>
</evidence>
<comment type="subcellular location">
    <subcellularLocation>
        <location evidence="1">Cytoplasm</location>
    </subcellularLocation>
</comment>
<evidence type="ECO:0000256" key="6">
    <source>
        <dbReference type="ARBA" id="ARBA00023125"/>
    </source>
</evidence>
<accession>A0A381QV27</accession>
<dbReference type="PANTHER" id="PTHR33238:SF10">
    <property type="entry name" value="IRON-DEPENDENT REPRESSOR IDER"/>
    <property type="match status" value="1"/>
</dbReference>
<comment type="similarity">
    <text evidence="2">Belongs to the DtxR/MntR family.</text>
</comment>
<dbReference type="InterPro" id="IPR036390">
    <property type="entry name" value="WH_DNA-bd_sf"/>
</dbReference>
<keyword evidence="4" id="KW-0408">Iron</keyword>
<dbReference type="Pfam" id="PF01325">
    <property type="entry name" value="Fe_dep_repress"/>
    <property type="match status" value="1"/>
</dbReference>
<reference evidence="9" key="1">
    <citation type="submission" date="2018-05" db="EMBL/GenBank/DDBJ databases">
        <authorList>
            <person name="Lanie J.A."/>
            <person name="Ng W.-L."/>
            <person name="Kazmierczak K.M."/>
            <person name="Andrzejewski T.M."/>
            <person name="Davidsen T.M."/>
            <person name="Wayne K.J."/>
            <person name="Tettelin H."/>
            <person name="Glass J.I."/>
            <person name="Rusch D."/>
            <person name="Podicherti R."/>
            <person name="Tsui H.-C.T."/>
            <person name="Winkler M.E."/>
        </authorList>
    </citation>
    <scope>NUCLEOTIDE SEQUENCE</scope>
</reference>
<evidence type="ECO:0000256" key="2">
    <source>
        <dbReference type="ARBA" id="ARBA00007871"/>
    </source>
</evidence>
<keyword evidence="5" id="KW-0805">Transcription regulation</keyword>
<dbReference type="Pfam" id="PF02742">
    <property type="entry name" value="Fe_dep_repr_C"/>
    <property type="match status" value="1"/>
</dbReference>